<organism evidence="2">
    <name type="scientific">viral metagenome</name>
    <dbReference type="NCBI Taxonomy" id="1070528"/>
    <lineage>
        <taxon>unclassified sequences</taxon>
        <taxon>metagenomes</taxon>
        <taxon>organismal metagenomes</taxon>
    </lineage>
</organism>
<sequence length="262" mass="29907">MAKKPNFLYYIIILLFVICFCIYLQTFKSTFIEGATSTINDADDFTIFMNIKLKNSKGYVVPQPLGNYTVKTTSGKFSITEDFSMNEPKLIKTHYDVDEKKNIVNRNITIIPSYNGLKPGECKKNINICNTFPNKFDLDISFNQIEYKFETMANLIAANRPASYLNYIDPDNNLIITSIGTIYDKKKNNIGDVSMDGNDMNNQKSFIIKMQNNNNEEFDIKKIIITFMVPLPLLDAVPYMPPAVDPKIIKSIPPPDPDTFKK</sequence>
<dbReference type="EMBL" id="MN740430">
    <property type="protein sequence ID" value="QHU06025.1"/>
    <property type="molecule type" value="Genomic_DNA"/>
</dbReference>
<reference evidence="2" key="1">
    <citation type="journal article" date="2020" name="Nature">
        <title>Giant virus diversity and host interactions through global metagenomics.</title>
        <authorList>
            <person name="Schulz F."/>
            <person name="Roux S."/>
            <person name="Paez-Espino D."/>
            <person name="Jungbluth S."/>
            <person name="Walsh D.A."/>
            <person name="Denef V.J."/>
            <person name="McMahon K.D."/>
            <person name="Konstantinidis K.T."/>
            <person name="Eloe-Fadrosh E.A."/>
            <person name="Kyrpides N.C."/>
            <person name="Woyke T."/>
        </authorList>
    </citation>
    <scope>NUCLEOTIDE SEQUENCE</scope>
    <source>
        <strain evidence="2">GVMAG-M-3300027747-57</strain>
    </source>
</reference>
<dbReference type="AlphaFoldDB" id="A0A6C0JJR6"/>
<keyword evidence="1" id="KW-0472">Membrane</keyword>
<proteinExistence type="predicted"/>
<keyword evidence="1" id="KW-1133">Transmembrane helix</keyword>
<protein>
    <submittedName>
        <fullName evidence="2">Uncharacterized protein</fullName>
    </submittedName>
</protein>
<evidence type="ECO:0000256" key="1">
    <source>
        <dbReference type="SAM" id="Phobius"/>
    </source>
</evidence>
<feature type="transmembrane region" description="Helical" evidence="1">
    <location>
        <begin position="7"/>
        <end position="27"/>
    </location>
</feature>
<name>A0A6C0JJR6_9ZZZZ</name>
<accession>A0A6C0JJR6</accession>
<evidence type="ECO:0000313" key="2">
    <source>
        <dbReference type="EMBL" id="QHU06025.1"/>
    </source>
</evidence>
<keyword evidence="1" id="KW-0812">Transmembrane</keyword>